<feature type="domain" description="BIG2" evidence="8">
    <location>
        <begin position="1071"/>
        <end position="1130"/>
    </location>
</feature>
<feature type="signal peptide" evidence="6">
    <location>
        <begin position="1"/>
        <end position="25"/>
    </location>
</feature>
<evidence type="ECO:0000256" key="1">
    <source>
        <dbReference type="ARBA" id="ARBA00008891"/>
    </source>
</evidence>
<evidence type="ECO:0000313" key="12">
    <source>
        <dbReference type="EMBL" id="MFL9830621.1"/>
    </source>
</evidence>
<keyword evidence="13" id="KW-1185">Reference proteome</keyword>
<evidence type="ECO:0000259" key="10">
    <source>
        <dbReference type="Pfam" id="PF18962"/>
    </source>
</evidence>
<dbReference type="InterPro" id="IPR008964">
    <property type="entry name" value="Invasin/intimin_cell_adhesion"/>
</dbReference>
<feature type="domain" description="Secretion system C-terminal sorting" evidence="10">
    <location>
        <begin position="1332"/>
        <end position="1393"/>
    </location>
</feature>
<dbReference type="EMBL" id="JBELQA010000003">
    <property type="protein sequence ID" value="MFL9830621.1"/>
    <property type="molecule type" value="Genomic_DNA"/>
</dbReference>
<dbReference type="PROSITE" id="PS00503">
    <property type="entry name" value="PECTINESTERASE_2"/>
    <property type="match status" value="1"/>
</dbReference>
<evidence type="ECO:0000259" key="9">
    <source>
        <dbReference type="Pfam" id="PF13205"/>
    </source>
</evidence>
<gene>
    <name evidence="12" type="ORF">ABS764_07125</name>
</gene>
<keyword evidence="4" id="KW-0063">Aspartyl esterase</keyword>
<name>A0ABW8XRX7_9FLAO</name>
<evidence type="ECO:0000259" key="8">
    <source>
        <dbReference type="Pfam" id="PF02368"/>
    </source>
</evidence>
<proteinExistence type="inferred from homology"/>
<comment type="caution">
    <text evidence="12">The sequence shown here is derived from an EMBL/GenBank/DDBJ whole genome shotgun (WGS) entry which is preliminary data.</text>
</comment>
<keyword evidence="2 6" id="KW-0732">Signal</keyword>
<dbReference type="Proteomes" id="UP001629260">
    <property type="component" value="Unassembled WGS sequence"/>
</dbReference>
<keyword evidence="3" id="KW-0378">Hydrolase</keyword>
<dbReference type="InterPro" id="IPR033131">
    <property type="entry name" value="Pectinesterase_Asp_AS"/>
</dbReference>
<feature type="domain" description="SbsA Ig-like" evidence="9">
    <location>
        <begin position="569"/>
        <end position="664"/>
    </location>
</feature>
<evidence type="ECO:0000256" key="2">
    <source>
        <dbReference type="ARBA" id="ARBA00022729"/>
    </source>
</evidence>
<dbReference type="InterPro" id="IPR032812">
    <property type="entry name" value="SbsA_Ig"/>
</dbReference>
<dbReference type="SUPFAM" id="SSF49373">
    <property type="entry name" value="Invasin/intimin cell-adhesion fragments"/>
    <property type="match status" value="1"/>
</dbReference>
<sequence length="1405" mass="149092">MGKNITFFKIGILFLILGLHCQSFAQSVNATATVSWAFNSGTANQLPTYGSGTESYFKPALVTLASNYVYNGTTTPNASTVTADPTLVGVVFTNIKCALASGNSPVGAVAENLLAYSVTPVTGLDFKPSSISFNCLRFGTGSGLIDLYWKSNDGTTTTSTLIQANIKPARDGAIVAGDNTTSVNIDLASLALPTSTKECTLEVYIHSLGSGKSVGLSNIKINGTIKGSVAAVTTYTLTASAVPETGGSVSNLPVGSIHDAGTSITVTAAKNFGYAFSHWENPAGQQISTDNPYTFAIAADTSLKAVFNVRNTYALNLTVNGGKEYMVTATPAGTEVGAVMKYEEGTNVLIKASANPIMSFSNWGTGETTSELSVVMNQDKTVNAVFSVVDYVVGWDFYKTGSSGRVADFASKTDNTASALVLRKADGTNTSWLGKSVSEGGNYGRGSAVNWRLIDDKYYYQISFNATDFINMSVRAGMLFNYVAYSVQNVEYSLDGTNFTPIGTYTLTTPQVWNDQTFNLPADANNAPLVYIRWIPDYTSPRIGAGTTNDGTSISDIYVLGSQAIVNDGVAPVLTASIPANGAATASTSGNIVLNFDEKIQITAAVTAMLGSKTLTPVVFGKTISFPYTGLDYNTNYTFTLAGGVVSDLSGNTLTTPVSFSFTTLNKPVVTKKKYDFIVGVNGDFAAAKAAAQANASTGERFFIFFPDGEYDLGNTTGDATQQTSIGIPNVSYIGQSADGVILFNKPLAANEGIGTTPTINFLSSSTNIYMQDITLLNKMDYRTGTFTGRAVALRDQGDRNIYKNVKLLSNQDTYYTGNNRYYLETSEIHGTVDFIFGGGDVFFNECTMYLEDRSGNVVTANASSADRNWGYVFSNCTIDGFGVNNSSYRLGRPWNGQPKVAYINTKMKVLPTANGWGDPMNVVPYRFAEYNSQTATGGIVDLSNRRTSYTKDATTVVLNPVFTETQALTYTIENVLGGNDGWQPKLYTDQAAKPNNVVLNGTTLAWDNNNYVLGWAVFKDGLFVDFVTTNSYQIPAATVSGKYTVRAANSMGGLGSASNEITISCPDVSASPIVTAANTSQIAVGTTLQLSHPIAGGTWTSSATATATIDANGLLTALASGTTTITYTLCTNSITKQIVVAAVESDSDNDGVPDSKDLCPNTTSGGVVDANGCFTLASDNFSIEVIGESCKDKKNGKIIIAAKKALNYTTVINGVPHNFTTAKTIENVTPGMYDFCIAVASESYSQCFNVAVESGTNITAKTAMVSDKLSVDIEKGTAPYTVLLNGKNVLETTAASFSIDVNPGDLVQVQTAIACEGTINSKIDNALLVAYPNPTTAAFDIDIPLGLDNVKVDLLDVKSQLISSDSYKVTDGKVQMNLESNPVGIYFVRVYLSEEPAVFRIIKK</sequence>
<dbReference type="InterPro" id="IPR044060">
    <property type="entry name" value="Bacterial_rp_domain"/>
</dbReference>
<dbReference type="SUPFAM" id="SSF103647">
    <property type="entry name" value="TSP type-3 repeat"/>
    <property type="match status" value="1"/>
</dbReference>
<evidence type="ECO:0000259" key="7">
    <source>
        <dbReference type="Pfam" id="PF01095"/>
    </source>
</evidence>
<evidence type="ECO:0000256" key="5">
    <source>
        <dbReference type="PROSITE-ProRule" id="PRU10040"/>
    </source>
</evidence>
<dbReference type="SUPFAM" id="SSF51126">
    <property type="entry name" value="Pectin lyase-like"/>
    <property type="match status" value="1"/>
</dbReference>
<dbReference type="Pfam" id="PF18998">
    <property type="entry name" value="Flg_new_2"/>
    <property type="match status" value="2"/>
</dbReference>
<evidence type="ECO:0000256" key="4">
    <source>
        <dbReference type="ARBA" id="ARBA00023085"/>
    </source>
</evidence>
<dbReference type="InterPro" id="IPR011050">
    <property type="entry name" value="Pectin_lyase_fold/virulence"/>
</dbReference>
<dbReference type="Gene3D" id="2.60.40.1080">
    <property type="match status" value="1"/>
</dbReference>
<dbReference type="NCBIfam" id="TIGR04183">
    <property type="entry name" value="Por_Secre_tail"/>
    <property type="match status" value="1"/>
</dbReference>
<dbReference type="Pfam" id="PF13205">
    <property type="entry name" value="Big_5"/>
    <property type="match status" value="1"/>
</dbReference>
<accession>A0ABW8XRX7</accession>
<dbReference type="InterPro" id="IPR028974">
    <property type="entry name" value="TSP_type-3_rpt"/>
</dbReference>
<dbReference type="RefSeq" id="WP_408081102.1">
    <property type="nucleotide sequence ID" value="NZ_JBELQA010000003.1"/>
</dbReference>
<organism evidence="12 13">
    <name type="scientific">Flavobacterium plantiphilum</name>
    <dbReference type="NCBI Taxonomy" id="3163297"/>
    <lineage>
        <taxon>Bacteria</taxon>
        <taxon>Pseudomonadati</taxon>
        <taxon>Bacteroidota</taxon>
        <taxon>Flavobacteriia</taxon>
        <taxon>Flavobacteriales</taxon>
        <taxon>Flavobacteriaceae</taxon>
        <taxon>Flavobacterium</taxon>
    </lineage>
</organism>
<dbReference type="Pfam" id="PF18962">
    <property type="entry name" value="Por_Secre_tail"/>
    <property type="match status" value="1"/>
</dbReference>
<dbReference type="InterPro" id="IPR000070">
    <property type="entry name" value="Pectinesterase_cat"/>
</dbReference>
<dbReference type="Pfam" id="PF02368">
    <property type="entry name" value="Big_2"/>
    <property type="match status" value="1"/>
</dbReference>
<feature type="domain" description="Bacterial repeat" evidence="11">
    <location>
        <begin position="325"/>
        <end position="388"/>
    </location>
</feature>
<dbReference type="PANTHER" id="PTHR31321">
    <property type="entry name" value="ACYL-COA THIOESTER HYDROLASE YBHC-RELATED"/>
    <property type="match status" value="1"/>
</dbReference>
<feature type="active site" evidence="5">
    <location>
        <position position="834"/>
    </location>
</feature>
<evidence type="ECO:0000256" key="3">
    <source>
        <dbReference type="ARBA" id="ARBA00022801"/>
    </source>
</evidence>
<feature type="domain" description="Pectinesterase catalytic" evidence="7">
    <location>
        <begin position="689"/>
        <end position="946"/>
    </location>
</feature>
<feature type="domain" description="Bacterial repeat" evidence="11">
    <location>
        <begin position="238"/>
        <end position="308"/>
    </location>
</feature>
<dbReference type="PANTHER" id="PTHR31321:SF57">
    <property type="entry name" value="PECTINESTERASE 53-RELATED"/>
    <property type="match status" value="1"/>
</dbReference>
<dbReference type="Gene3D" id="2.160.20.10">
    <property type="entry name" value="Single-stranded right-handed beta-helix, Pectin lyase-like"/>
    <property type="match status" value="1"/>
</dbReference>
<feature type="chain" id="PRO_5046953439" evidence="6">
    <location>
        <begin position="26"/>
        <end position="1405"/>
    </location>
</feature>
<evidence type="ECO:0000256" key="6">
    <source>
        <dbReference type="SAM" id="SignalP"/>
    </source>
</evidence>
<evidence type="ECO:0000259" key="11">
    <source>
        <dbReference type="Pfam" id="PF18998"/>
    </source>
</evidence>
<evidence type="ECO:0000313" key="13">
    <source>
        <dbReference type="Proteomes" id="UP001629260"/>
    </source>
</evidence>
<dbReference type="Pfam" id="PF01095">
    <property type="entry name" value="Pectinesterase"/>
    <property type="match status" value="1"/>
</dbReference>
<dbReference type="InterPro" id="IPR012334">
    <property type="entry name" value="Pectin_lyas_fold"/>
</dbReference>
<comment type="similarity">
    <text evidence="1">Belongs to the pectinesterase family.</text>
</comment>
<protein>
    <submittedName>
        <fullName evidence="12">Pectinesterase family protein</fullName>
    </submittedName>
</protein>
<dbReference type="InterPro" id="IPR026444">
    <property type="entry name" value="Secre_tail"/>
</dbReference>
<dbReference type="InterPro" id="IPR003343">
    <property type="entry name" value="Big_2"/>
</dbReference>
<reference evidence="12 13" key="1">
    <citation type="submission" date="2024-06" db="EMBL/GenBank/DDBJ databases">
        <authorList>
            <person name="Kaempfer P."/>
            <person name="Viver T."/>
        </authorList>
    </citation>
    <scope>NUCLEOTIDE SEQUENCE [LARGE SCALE GENOMIC DNA]</scope>
    <source>
        <strain evidence="12 13">ST-87</strain>
    </source>
</reference>